<evidence type="ECO:0000313" key="2">
    <source>
        <dbReference type="EMBL" id="CAG8839408.1"/>
    </source>
</evidence>
<dbReference type="EMBL" id="CAJVQB010060360">
    <property type="protein sequence ID" value="CAG8839408.1"/>
    <property type="molecule type" value="Genomic_DNA"/>
</dbReference>
<reference evidence="2 3" key="1">
    <citation type="submission" date="2021-06" db="EMBL/GenBank/DDBJ databases">
        <authorList>
            <person name="Kallberg Y."/>
            <person name="Tangrot J."/>
            <person name="Rosling A."/>
        </authorList>
    </citation>
    <scope>NUCLEOTIDE SEQUENCE [LARGE SCALE GENOMIC DNA]</scope>
    <source>
        <strain evidence="2 3">120-4 pot B 10/14</strain>
    </source>
</reference>
<sequence>QKKHDTNNKENSLEWATPLTRPKKSIPKTKNNTPAIKRHGTTDPTTRLQKMQKLKMLVLKKQQKKHDINDEENSLEWVTPTTIPKKIVNETAPAIKKHNSTNSNNKTTEKAKTKN</sequence>
<name>A0ABN7WS67_GIGMA</name>
<feature type="compositionally biased region" description="Basic and acidic residues" evidence="1">
    <location>
        <begin position="1"/>
        <end position="12"/>
    </location>
</feature>
<evidence type="ECO:0000256" key="1">
    <source>
        <dbReference type="SAM" id="MobiDB-lite"/>
    </source>
</evidence>
<feature type="non-terminal residue" evidence="2">
    <location>
        <position position="115"/>
    </location>
</feature>
<comment type="caution">
    <text evidence="2">The sequence shown here is derived from an EMBL/GenBank/DDBJ whole genome shotgun (WGS) entry which is preliminary data.</text>
</comment>
<keyword evidence="3" id="KW-1185">Reference proteome</keyword>
<feature type="region of interest" description="Disordered" evidence="1">
    <location>
        <begin position="90"/>
        <end position="115"/>
    </location>
</feature>
<dbReference type="Proteomes" id="UP000789901">
    <property type="component" value="Unassembled WGS sequence"/>
</dbReference>
<accession>A0ABN7WS67</accession>
<protein>
    <submittedName>
        <fullName evidence="2">22985_t:CDS:1</fullName>
    </submittedName>
</protein>
<feature type="region of interest" description="Disordered" evidence="1">
    <location>
        <begin position="1"/>
        <end position="49"/>
    </location>
</feature>
<organism evidence="2 3">
    <name type="scientific">Gigaspora margarita</name>
    <dbReference type="NCBI Taxonomy" id="4874"/>
    <lineage>
        <taxon>Eukaryota</taxon>
        <taxon>Fungi</taxon>
        <taxon>Fungi incertae sedis</taxon>
        <taxon>Mucoromycota</taxon>
        <taxon>Glomeromycotina</taxon>
        <taxon>Glomeromycetes</taxon>
        <taxon>Diversisporales</taxon>
        <taxon>Gigasporaceae</taxon>
        <taxon>Gigaspora</taxon>
    </lineage>
</organism>
<gene>
    <name evidence="2" type="ORF">GMARGA_LOCUS34438</name>
</gene>
<evidence type="ECO:0000313" key="3">
    <source>
        <dbReference type="Proteomes" id="UP000789901"/>
    </source>
</evidence>
<proteinExistence type="predicted"/>
<feature type="non-terminal residue" evidence="2">
    <location>
        <position position="1"/>
    </location>
</feature>